<reference evidence="2" key="1">
    <citation type="submission" date="2018-12" db="EMBL/GenBank/DDBJ databases">
        <authorList>
            <person name="Sun L."/>
            <person name="Chen Z."/>
        </authorList>
    </citation>
    <scope>NUCLEOTIDE SEQUENCE [LARGE SCALE GENOMIC DNA]</scope>
    <source>
        <strain evidence="2">3-2-2</strain>
    </source>
</reference>
<evidence type="ECO:0000313" key="3">
    <source>
        <dbReference type="Proteomes" id="UP000287156"/>
    </source>
</evidence>
<dbReference type="PROSITE" id="PS51257">
    <property type="entry name" value="PROKAR_LIPOPROTEIN"/>
    <property type="match status" value="1"/>
</dbReference>
<dbReference type="OrthoDB" id="2928335at2"/>
<dbReference type="AlphaFoldDB" id="A0A429Y410"/>
<keyword evidence="3" id="KW-1185">Reference proteome</keyword>
<protein>
    <recommendedName>
        <fullName evidence="1">YhfM-like domain-containing protein</fullName>
    </recommendedName>
</protein>
<proteinExistence type="predicted"/>
<dbReference type="EMBL" id="QYTV02000002">
    <property type="protein sequence ID" value="RST76089.1"/>
    <property type="molecule type" value="Genomic_DNA"/>
</dbReference>
<gene>
    <name evidence="2" type="ORF">D4T97_004680</name>
</gene>
<sequence length="151" mass="16913">MIKHQERERVLKTALTLVLGLFLLAGCGSQQAETMVLLDEKISGVKISKSKGFGGMNEDTLLSLKDKESLKIMEKAIATAIKQPGKVDVSEPDYDVMVEYESTEGELPTHGLHLWLGKENEKSMFMYVTDDSVYLTSVEMTKQLRELLLTE</sequence>
<dbReference type="Proteomes" id="UP000287156">
    <property type="component" value="Unassembled WGS sequence"/>
</dbReference>
<name>A0A429Y410_9BACI</name>
<evidence type="ECO:0000259" key="1">
    <source>
        <dbReference type="Pfam" id="PF26353"/>
    </source>
</evidence>
<feature type="domain" description="YhfM-like" evidence="1">
    <location>
        <begin position="61"/>
        <end position="148"/>
    </location>
</feature>
<organism evidence="2 3">
    <name type="scientific">Siminovitchia acidinfaciens</name>
    <dbReference type="NCBI Taxonomy" id="2321395"/>
    <lineage>
        <taxon>Bacteria</taxon>
        <taxon>Bacillati</taxon>
        <taxon>Bacillota</taxon>
        <taxon>Bacilli</taxon>
        <taxon>Bacillales</taxon>
        <taxon>Bacillaceae</taxon>
        <taxon>Siminovitchia</taxon>
    </lineage>
</organism>
<accession>A0A429Y410</accession>
<dbReference type="InterPro" id="IPR058780">
    <property type="entry name" value="YhfM-like_dom"/>
</dbReference>
<comment type="caution">
    <text evidence="2">The sequence shown here is derived from an EMBL/GenBank/DDBJ whole genome shotgun (WGS) entry which is preliminary data.</text>
</comment>
<evidence type="ECO:0000313" key="2">
    <source>
        <dbReference type="EMBL" id="RST76089.1"/>
    </source>
</evidence>
<dbReference type="Pfam" id="PF26353">
    <property type="entry name" value="YhfM"/>
    <property type="match status" value="1"/>
</dbReference>